<evidence type="ECO:0000256" key="10">
    <source>
        <dbReference type="ARBA" id="ARBA00045077"/>
    </source>
</evidence>
<accession>A0AAJ0AWZ0</accession>
<evidence type="ECO:0000256" key="12">
    <source>
        <dbReference type="SAM" id="SignalP"/>
    </source>
</evidence>
<dbReference type="PANTHER" id="PTHR33353">
    <property type="entry name" value="PUTATIVE (AFU_ORTHOLOGUE AFUA_1G12560)-RELATED"/>
    <property type="match status" value="1"/>
</dbReference>
<evidence type="ECO:0000256" key="6">
    <source>
        <dbReference type="ARBA" id="ARBA00023157"/>
    </source>
</evidence>
<feature type="signal peptide" evidence="12">
    <location>
        <begin position="1"/>
        <end position="21"/>
    </location>
</feature>
<dbReference type="RefSeq" id="XP_060434822.1">
    <property type="nucleotide sequence ID" value="XM_060577919.1"/>
</dbReference>
<keyword evidence="6" id="KW-1015">Disulfide bond</keyword>
<dbReference type="GeneID" id="85462445"/>
<feature type="domain" description="Auxiliary Activity family 9 catalytic" evidence="13">
    <location>
        <begin position="22"/>
        <end position="221"/>
    </location>
</feature>
<keyword evidence="8" id="KW-0624">Polysaccharide degradation</keyword>
<dbReference type="Pfam" id="PF03443">
    <property type="entry name" value="AA9"/>
    <property type="match status" value="1"/>
</dbReference>
<evidence type="ECO:0000256" key="9">
    <source>
        <dbReference type="ARBA" id="ARBA00044502"/>
    </source>
</evidence>
<evidence type="ECO:0000313" key="14">
    <source>
        <dbReference type="EMBL" id="KAK1691127.1"/>
    </source>
</evidence>
<dbReference type="PANTHER" id="PTHR33353:SF2">
    <property type="entry name" value="ENDO-BETA-1,4-GLUCANASE D"/>
    <property type="match status" value="1"/>
</dbReference>
<gene>
    <name evidence="14" type="ORF">BDP55DRAFT_701331</name>
</gene>
<dbReference type="GO" id="GO:0016787">
    <property type="term" value="F:hydrolase activity"/>
    <property type="evidence" value="ECO:0007669"/>
    <property type="project" value="UniProtKB-KW"/>
</dbReference>
<evidence type="ECO:0000256" key="11">
    <source>
        <dbReference type="ARBA" id="ARBA00047174"/>
    </source>
</evidence>
<organism evidence="14 15">
    <name type="scientific">Colletotrichum godetiae</name>
    <dbReference type="NCBI Taxonomy" id="1209918"/>
    <lineage>
        <taxon>Eukaryota</taxon>
        <taxon>Fungi</taxon>
        <taxon>Dikarya</taxon>
        <taxon>Ascomycota</taxon>
        <taxon>Pezizomycotina</taxon>
        <taxon>Sordariomycetes</taxon>
        <taxon>Hypocreomycetidae</taxon>
        <taxon>Glomerellales</taxon>
        <taxon>Glomerellaceae</taxon>
        <taxon>Colletotrichum</taxon>
        <taxon>Colletotrichum acutatum species complex</taxon>
    </lineage>
</organism>
<dbReference type="AlphaFoldDB" id="A0AAJ0AWZ0"/>
<keyword evidence="7" id="KW-0119">Carbohydrate metabolism</keyword>
<evidence type="ECO:0000259" key="13">
    <source>
        <dbReference type="Pfam" id="PF03443"/>
    </source>
</evidence>
<reference evidence="14" key="1">
    <citation type="submission" date="2021-06" db="EMBL/GenBank/DDBJ databases">
        <title>Comparative genomics, transcriptomics and evolutionary studies reveal genomic signatures of adaptation to plant cell wall in hemibiotrophic fungi.</title>
        <authorList>
            <consortium name="DOE Joint Genome Institute"/>
            <person name="Baroncelli R."/>
            <person name="Diaz J.F."/>
            <person name="Benocci T."/>
            <person name="Peng M."/>
            <person name="Battaglia E."/>
            <person name="Haridas S."/>
            <person name="Andreopoulos W."/>
            <person name="Labutti K."/>
            <person name="Pangilinan J."/>
            <person name="Floch G.L."/>
            <person name="Makela M.R."/>
            <person name="Henrissat B."/>
            <person name="Grigoriev I.V."/>
            <person name="Crouch J.A."/>
            <person name="De Vries R.P."/>
            <person name="Sukno S.A."/>
            <person name="Thon M.R."/>
        </authorList>
    </citation>
    <scope>NUCLEOTIDE SEQUENCE</scope>
    <source>
        <strain evidence="14">CBS 193.32</strain>
    </source>
</reference>
<keyword evidence="14" id="KW-0378">Hydrolase</keyword>
<dbReference type="InterPro" id="IPR049892">
    <property type="entry name" value="AA9"/>
</dbReference>
<evidence type="ECO:0000256" key="1">
    <source>
        <dbReference type="ARBA" id="ARBA00001973"/>
    </source>
</evidence>
<evidence type="ECO:0000256" key="7">
    <source>
        <dbReference type="ARBA" id="ARBA00023277"/>
    </source>
</evidence>
<evidence type="ECO:0000256" key="4">
    <source>
        <dbReference type="ARBA" id="ARBA00022729"/>
    </source>
</evidence>
<keyword evidence="4 12" id="KW-0732">Signal</keyword>
<keyword evidence="3" id="KW-0964">Secreted</keyword>
<name>A0AAJ0AWZ0_9PEZI</name>
<keyword evidence="5" id="KW-0136">Cellulose degradation</keyword>
<dbReference type="Gene3D" id="2.70.50.70">
    <property type="match status" value="1"/>
</dbReference>
<sequence>MKFSLAAVVATAALVADSVSAHYFFEKMVVNGVASADYMRASTQGYQPQANTIMTSNTFRCNTGAQAAKQSATVAAGSSVGFQMNAGAKIQHPGPLQVWMSKATSDLSSYDGSGAWFKVYESGPTKFPLTGAASEWGVYNKNVITFTIPKDLAAGDYLVRPEHLALHKPSGTEFYFNCGQIKVTGSGTKTPTATAKFPGVYDSNTAGLSPKFSLYQNAKSYPMPGTTLVTRELSLPMSRITRGMRSAEVQQE</sequence>
<comment type="cofactor">
    <cofactor evidence="1">
        <name>Cu(2+)</name>
        <dbReference type="ChEBI" id="CHEBI:29036"/>
    </cofactor>
</comment>
<comment type="similarity">
    <text evidence="9">Belongs to the polysaccharide monooxygenase AA9 family.</text>
</comment>
<protein>
    <recommendedName>
        <fullName evidence="11">lytic cellulose monooxygenase (C4-dehydrogenating)</fullName>
        <ecNumber evidence="11">1.14.99.56</ecNumber>
    </recommendedName>
</protein>
<evidence type="ECO:0000256" key="3">
    <source>
        <dbReference type="ARBA" id="ARBA00022525"/>
    </source>
</evidence>
<evidence type="ECO:0000256" key="2">
    <source>
        <dbReference type="ARBA" id="ARBA00004613"/>
    </source>
</evidence>
<dbReference type="GO" id="GO:0005576">
    <property type="term" value="C:extracellular region"/>
    <property type="evidence" value="ECO:0007669"/>
    <property type="project" value="UniProtKB-SubCell"/>
</dbReference>
<comment type="caution">
    <text evidence="14">The sequence shown here is derived from an EMBL/GenBank/DDBJ whole genome shotgun (WGS) entry which is preliminary data.</text>
</comment>
<comment type="subcellular location">
    <subcellularLocation>
        <location evidence="2">Secreted</location>
    </subcellularLocation>
</comment>
<dbReference type="EMBL" id="JAHMHR010000005">
    <property type="protein sequence ID" value="KAK1691127.1"/>
    <property type="molecule type" value="Genomic_DNA"/>
</dbReference>
<feature type="chain" id="PRO_5042550769" description="lytic cellulose monooxygenase (C4-dehydrogenating)" evidence="12">
    <location>
        <begin position="22"/>
        <end position="252"/>
    </location>
</feature>
<evidence type="ECO:0000256" key="8">
    <source>
        <dbReference type="ARBA" id="ARBA00023326"/>
    </source>
</evidence>
<dbReference type="InterPro" id="IPR005103">
    <property type="entry name" value="AA9_LPMO"/>
</dbReference>
<dbReference type="EC" id="1.14.99.56" evidence="11"/>
<evidence type="ECO:0000313" key="15">
    <source>
        <dbReference type="Proteomes" id="UP001224890"/>
    </source>
</evidence>
<dbReference type="Proteomes" id="UP001224890">
    <property type="component" value="Unassembled WGS sequence"/>
</dbReference>
<dbReference type="CDD" id="cd21175">
    <property type="entry name" value="LPMO_AA9"/>
    <property type="match status" value="1"/>
</dbReference>
<proteinExistence type="inferred from homology"/>
<keyword evidence="15" id="KW-1185">Reference proteome</keyword>
<dbReference type="GO" id="GO:0030245">
    <property type="term" value="P:cellulose catabolic process"/>
    <property type="evidence" value="ECO:0007669"/>
    <property type="project" value="UniProtKB-KW"/>
</dbReference>
<evidence type="ECO:0000256" key="5">
    <source>
        <dbReference type="ARBA" id="ARBA00023001"/>
    </source>
</evidence>
<comment type="catalytic activity">
    <reaction evidence="10">
        <text>[(1-&gt;4)-beta-D-glucosyl]n+m + reduced acceptor + O2 = 4-dehydro-beta-D-glucosyl-[(1-&gt;4)-beta-D-glucosyl]n-1 + [(1-&gt;4)-beta-D-glucosyl]m + acceptor + H2O.</text>
        <dbReference type="EC" id="1.14.99.56"/>
    </reaction>
</comment>